<name>A0A8T0S8Q8_PANVG</name>
<organism evidence="5 6">
    <name type="scientific">Panicum virgatum</name>
    <name type="common">Blackwell switchgrass</name>
    <dbReference type="NCBI Taxonomy" id="38727"/>
    <lineage>
        <taxon>Eukaryota</taxon>
        <taxon>Viridiplantae</taxon>
        <taxon>Streptophyta</taxon>
        <taxon>Embryophyta</taxon>
        <taxon>Tracheophyta</taxon>
        <taxon>Spermatophyta</taxon>
        <taxon>Magnoliopsida</taxon>
        <taxon>Liliopsida</taxon>
        <taxon>Poales</taxon>
        <taxon>Poaceae</taxon>
        <taxon>PACMAD clade</taxon>
        <taxon>Panicoideae</taxon>
        <taxon>Panicodae</taxon>
        <taxon>Paniceae</taxon>
        <taxon>Panicinae</taxon>
        <taxon>Panicum</taxon>
        <taxon>Panicum sect. Hiantes</taxon>
    </lineage>
</organism>
<evidence type="ECO:0000256" key="1">
    <source>
        <dbReference type="ARBA" id="ARBA00004123"/>
    </source>
</evidence>
<sequence length="1456" mass="157154">MAAPPEAPPQPEDCEGKDGVQVCLFDESADGFSRTVRAISELADLEPEPDFPDAEVERLASSITFLREWRHFSYESKDVSFNSGIESASSRDGMHSIILPQFSSATVPRVTQQEDRRDNTVSFDFILFAGGNVWALDWCPRLCDKPGSSINCEYLAVSAHPPGSSYHKIGMPLTGRGMIQIWCLLAPFEDAHSRRPLDACNGISRRGRPRKIPDGTNSVGCSSNPPKPRGRPRKRPYNDQLEPVPKRPRGRPRKNPLPVAKLEDSSQNSGCQDIVLFDPLATSKGIPDDLPLAYVIPTTKSEKSAPKIGRGRPRKNPSDKLAGSCAAVSNEDVRTEPSPTSAICSKPKRPRGRPRKYPVPINDKSVSGADFDLGQETTCQPVSLNGSLNHTVCTEFNAIPRKNPSDKLIGSSCAVSKDVCIEPSPTTSICAKPKRPHGRPRKHPVPINDTSVSGADVGLGQETTCQPVSFSSSLDHTVCTEFNGNLSIVAVDDAALPVIHKLTSSPDTVVKENASIESPAISTRKQPKRTRVRPRKYSDTDIELGKDTIGRSVSSGCSLDYIARTEFNSNLSIVAVDAASLFTSSSTAIFEKSKGQRSRAQNKKKTIPYELFSPVVSGVEPRSMGSRETIPNGPIASVENTLISAQNMVSVTSDLCSANMLNSYDNVHKGALSGDFVQPIHISPKSRQSSCRRGRGRPKRNPLSVGTSSLVACGASSTKMTSVLTSSDNLTSLSKCDREFIASNLGSIGSNGCGIEKSSVCLGVVSSDAVSPRHGLYNANCKEESSTKRGSRSRKKPISTEHSHFTDFNGKEQKMQTNLKSSDPVVLVENCMKGPCPRKGGGQPQRIPASNESNGTSVCGETHTMERFSTSMTTASPRSEDMADEAGLIQSNNGIVGCEGMKVNESSTSNATSDCNENAQANQAAPSFKNSDRVIDEVEATELVPLKQPREDDNMFGCAENSNSSPVPKDIALPRVVLCLAHNGKVASDIKWKPPLLSQPEQKSRMGFLAVLLGNGSLEVWEVPSPCMIQKIYPPSKVEGSDPRFLKLQPVFRSVKVKCGNRQSVPLTVDWSPSPPHDMILAGCHDGTVALWNFSTNLSSQDSKPFMCVTAESVPIRALSWAPYISENINIFVTAGDDGLKFWDLRDPYRPLWELTTAPRAVLSVQWLKDGRGILISMEDGTLKFLSLPRIANDVPATGRPFVGTKTQGVATYQLSEYLIWSVHASDTTGCAAYCGADGTAVCFQLTPRFWEKEPGRNRVPYFLCGSLSEEGGNIKIGSGQQMSPLPNVPVVNKKSTKPCQNIVQGLPASNVTGPPVCQLNTPTGNRDIVNPELGDDQDDGHSEEQGTSAVNPELADDQDDGHSKEQGAGAVNPELGDDQGGHSEEPGAGAIVLAGPTEQDDAYSLNFKGGESPKDFEVFPPKSVALHRVRWNVNKGSERWLCYGGAAGIIRCQRI</sequence>
<feature type="compositionally biased region" description="Polar residues" evidence="4">
    <location>
        <begin position="1306"/>
        <end position="1325"/>
    </location>
</feature>
<feature type="region of interest" description="Disordered" evidence="4">
    <location>
        <begin position="836"/>
        <end position="859"/>
    </location>
</feature>
<dbReference type="InterPro" id="IPR036322">
    <property type="entry name" value="WD40_repeat_dom_sf"/>
</dbReference>
<dbReference type="GO" id="GO:0006383">
    <property type="term" value="P:transcription by RNA polymerase III"/>
    <property type="evidence" value="ECO:0007669"/>
    <property type="project" value="TreeGrafter"/>
</dbReference>
<dbReference type="InterPro" id="IPR001680">
    <property type="entry name" value="WD40_rpt"/>
</dbReference>
<dbReference type="GO" id="GO:0003677">
    <property type="term" value="F:DNA binding"/>
    <property type="evidence" value="ECO:0007669"/>
    <property type="project" value="InterPro"/>
</dbReference>
<feature type="region of interest" description="Disordered" evidence="4">
    <location>
        <begin position="301"/>
        <end position="368"/>
    </location>
</feature>
<evidence type="ECO:0000313" key="6">
    <source>
        <dbReference type="Proteomes" id="UP000823388"/>
    </source>
</evidence>
<dbReference type="InterPro" id="IPR015943">
    <property type="entry name" value="WD40/YVTN_repeat-like_dom_sf"/>
</dbReference>
<feature type="compositionally biased region" description="Polar residues" evidence="4">
    <location>
        <begin position="215"/>
        <end position="224"/>
    </location>
</feature>
<dbReference type="SMART" id="SM00384">
    <property type="entry name" value="AT_hook"/>
    <property type="match status" value="8"/>
</dbReference>
<dbReference type="SUPFAM" id="SSF50978">
    <property type="entry name" value="WD40 repeat-like"/>
    <property type="match status" value="1"/>
</dbReference>
<protein>
    <recommendedName>
        <fullName evidence="7">Transducin/WD40 repeat-like superfamily protein</fullName>
    </recommendedName>
</protein>
<dbReference type="PRINTS" id="PR00929">
    <property type="entry name" value="ATHOOK"/>
</dbReference>
<keyword evidence="6" id="KW-1185">Reference proteome</keyword>
<evidence type="ECO:0000256" key="2">
    <source>
        <dbReference type="ARBA" id="ARBA00023163"/>
    </source>
</evidence>
<dbReference type="GO" id="GO:0005634">
    <property type="term" value="C:nucleus"/>
    <property type="evidence" value="ECO:0007669"/>
    <property type="project" value="UniProtKB-SubCell"/>
</dbReference>
<feature type="region of interest" description="Disordered" evidence="4">
    <location>
        <begin position="683"/>
        <end position="705"/>
    </location>
</feature>
<dbReference type="OrthoDB" id="4703at2759"/>
<keyword evidence="2" id="KW-0804">Transcription</keyword>
<dbReference type="SMART" id="SM00320">
    <property type="entry name" value="WD40"/>
    <property type="match status" value="4"/>
</dbReference>
<dbReference type="Proteomes" id="UP000823388">
    <property type="component" value="Chromosome 5N"/>
</dbReference>
<evidence type="ECO:0000256" key="3">
    <source>
        <dbReference type="ARBA" id="ARBA00023242"/>
    </source>
</evidence>
<dbReference type="InterPro" id="IPR052416">
    <property type="entry name" value="GTF3C_component"/>
</dbReference>
<dbReference type="PANTHER" id="PTHR15052:SF2">
    <property type="entry name" value="GENERAL TRANSCRIPTION FACTOR 3C POLYPEPTIDE 2"/>
    <property type="match status" value="1"/>
</dbReference>
<feature type="region of interest" description="Disordered" evidence="4">
    <location>
        <begin position="781"/>
        <end position="805"/>
    </location>
</feature>
<comment type="caution">
    <text evidence="5">The sequence shown here is derived from an EMBL/GenBank/DDBJ whole genome shotgun (WGS) entry which is preliminary data.</text>
</comment>
<evidence type="ECO:0008006" key="7">
    <source>
        <dbReference type="Google" id="ProtNLM"/>
    </source>
</evidence>
<reference evidence="5" key="1">
    <citation type="submission" date="2020-05" db="EMBL/GenBank/DDBJ databases">
        <title>WGS assembly of Panicum virgatum.</title>
        <authorList>
            <person name="Lovell J.T."/>
            <person name="Jenkins J."/>
            <person name="Shu S."/>
            <person name="Juenger T.E."/>
            <person name="Schmutz J."/>
        </authorList>
    </citation>
    <scope>NUCLEOTIDE SEQUENCE</scope>
    <source>
        <strain evidence="5">AP13</strain>
    </source>
</reference>
<dbReference type="Gene3D" id="2.130.10.10">
    <property type="entry name" value="YVTN repeat-like/Quinoprotein amine dehydrogenase"/>
    <property type="match status" value="1"/>
</dbReference>
<dbReference type="FunFam" id="2.130.10.10:FF:000777">
    <property type="entry name" value="Transducin/WD40 repeat-like superfamily protein"/>
    <property type="match status" value="1"/>
</dbReference>
<dbReference type="GO" id="GO:0000127">
    <property type="term" value="C:transcription factor TFIIIC complex"/>
    <property type="evidence" value="ECO:0007669"/>
    <property type="project" value="TreeGrafter"/>
</dbReference>
<evidence type="ECO:0000256" key="4">
    <source>
        <dbReference type="SAM" id="MobiDB-lite"/>
    </source>
</evidence>
<dbReference type="PANTHER" id="PTHR15052">
    <property type="entry name" value="RNA POLYMERASE III TRANSCRIPTION INITIATION FACTOR COMPLEX SUBUNIT"/>
    <property type="match status" value="1"/>
</dbReference>
<feature type="compositionally biased region" description="Basic residues" evidence="4">
    <location>
        <begin position="525"/>
        <end position="535"/>
    </location>
</feature>
<accession>A0A8T0S8Q8</accession>
<proteinExistence type="predicted"/>
<dbReference type="EMBL" id="CM029046">
    <property type="protein sequence ID" value="KAG2593086.1"/>
    <property type="molecule type" value="Genomic_DNA"/>
</dbReference>
<feature type="compositionally biased region" description="Polar residues" evidence="4">
    <location>
        <begin position="848"/>
        <end position="859"/>
    </location>
</feature>
<feature type="region of interest" description="Disordered" evidence="4">
    <location>
        <begin position="196"/>
        <end position="268"/>
    </location>
</feature>
<evidence type="ECO:0000313" key="5">
    <source>
        <dbReference type="EMBL" id="KAG2593086.1"/>
    </source>
</evidence>
<gene>
    <name evidence="5" type="ORF">PVAP13_5NG108500</name>
</gene>
<comment type="subcellular location">
    <subcellularLocation>
        <location evidence="1">Nucleus</location>
    </subcellularLocation>
</comment>
<dbReference type="Pfam" id="PF00400">
    <property type="entry name" value="WD40"/>
    <property type="match status" value="1"/>
</dbReference>
<keyword evidence="3" id="KW-0539">Nucleus</keyword>
<feature type="region of interest" description="Disordered" evidence="4">
    <location>
        <begin position="1306"/>
        <end position="1390"/>
    </location>
</feature>
<feature type="compositionally biased region" description="Basic residues" evidence="4">
    <location>
        <begin position="346"/>
        <end position="356"/>
    </location>
</feature>
<dbReference type="InterPro" id="IPR017956">
    <property type="entry name" value="AT_hook_DNA-bd_motif"/>
</dbReference>
<feature type="compositionally biased region" description="Basic residues" evidence="4">
    <location>
        <begin position="690"/>
        <end position="700"/>
    </location>
</feature>
<feature type="region of interest" description="Disordered" evidence="4">
    <location>
        <begin position="517"/>
        <end position="537"/>
    </location>
</feature>